<name>A0A4S8MD88_DENBC</name>
<sequence>MSFVAGFDTVLTLNQTSIVKAGIALSASFCEMEGVEDFVALEEVPEACNECWSNVLRSSRNSCSASDSLQHFGPLLSSHNFGLTILGSSYHFDSSHLIPLSSFCRFRAHHRLWSSFCFGPILSFSDCLIDLGARPVASDRSHHYELASLLSKNMTSRRLTAYWMR</sequence>
<gene>
    <name evidence="1" type="ORF">K435DRAFT_854721</name>
</gene>
<accession>A0A4S8MD88</accession>
<protein>
    <submittedName>
        <fullName evidence="1">Uncharacterized protein</fullName>
    </submittedName>
</protein>
<dbReference type="AlphaFoldDB" id="A0A4S8MD88"/>
<proteinExistence type="predicted"/>
<evidence type="ECO:0000313" key="1">
    <source>
        <dbReference type="EMBL" id="THV00487.1"/>
    </source>
</evidence>
<dbReference type="Proteomes" id="UP000297245">
    <property type="component" value="Unassembled WGS sequence"/>
</dbReference>
<dbReference type="EMBL" id="ML179103">
    <property type="protein sequence ID" value="THV00487.1"/>
    <property type="molecule type" value="Genomic_DNA"/>
</dbReference>
<keyword evidence="2" id="KW-1185">Reference proteome</keyword>
<reference evidence="1 2" key="1">
    <citation type="journal article" date="2019" name="Nat. Ecol. Evol.">
        <title>Megaphylogeny resolves global patterns of mushroom evolution.</title>
        <authorList>
            <person name="Varga T."/>
            <person name="Krizsan K."/>
            <person name="Foldi C."/>
            <person name="Dima B."/>
            <person name="Sanchez-Garcia M."/>
            <person name="Sanchez-Ramirez S."/>
            <person name="Szollosi G.J."/>
            <person name="Szarkandi J.G."/>
            <person name="Papp V."/>
            <person name="Albert L."/>
            <person name="Andreopoulos W."/>
            <person name="Angelini C."/>
            <person name="Antonin V."/>
            <person name="Barry K.W."/>
            <person name="Bougher N.L."/>
            <person name="Buchanan P."/>
            <person name="Buyck B."/>
            <person name="Bense V."/>
            <person name="Catcheside P."/>
            <person name="Chovatia M."/>
            <person name="Cooper J."/>
            <person name="Damon W."/>
            <person name="Desjardin D."/>
            <person name="Finy P."/>
            <person name="Geml J."/>
            <person name="Haridas S."/>
            <person name="Hughes K."/>
            <person name="Justo A."/>
            <person name="Karasinski D."/>
            <person name="Kautmanova I."/>
            <person name="Kiss B."/>
            <person name="Kocsube S."/>
            <person name="Kotiranta H."/>
            <person name="LaButti K.M."/>
            <person name="Lechner B.E."/>
            <person name="Liimatainen K."/>
            <person name="Lipzen A."/>
            <person name="Lukacs Z."/>
            <person name="Mihaltcheva S."/>
            <person name="Morgado L.N."/>
            <person name="Niskanen T."/>
            <person name="Noordeloos M.E."/>
            <person name="Ohm R.A."/>
            <person name="Ortiz-Santana B."/>
            <person name="Ovrebo C."/>
            <person name="Racz N."/>
            <person name="Riley R."/>
            <person name="Savchenko A."/>
            <person name="Shiryaev A."/>
            <person name="Soop K."/>
            <person name="Spirin V."/>
            <person name="Szebenyi C."/>
            <person name="Tomsovsky M."/>
            <person name="Tulloss R.E."/>
            <person name="Uehling J."/>
            <person name="Grigoriev I.V."/>
            <person name="Vagvolgyi C."/>
            <person name="Papp T."/>
            <person name="Martin F.M."/>
            <person name="Miettinen O."/>
            <person name="Hibbett D.S."/>
            <person name="Nagy L.G."/>
        </authorList>
    </citation>
    <scope>NUCLEOTIDE SEQUENCE [LARGE SCALE GENOMIC DNA]</scope>
    <source>
        <strain evidence="1 2">CBS 962.96</strain>
    </source>
</reference>
<evidence type="ECO:0000313" key="2">
    <source>
        <dbReference type="Proteomes" id="UP000297245"/>
    </source>
</evidence>
<organism evidence="1 2">
    <name type="scientific">Dendrothele bispora (strain CBS 962.96)</name>
    <dbReference type="NCBI Taxonomy" id="1314807"/>
    <lineage>
        <taxon>Eukaryota</taxon>
        <taxon>Fungi</taxon>
        <taxon>Dikarya</taxon>
        <taxon>Basidiomycota</taxon>
        <taxon>Agaricomycotina</taxon>
        <taxon>Agaricomycetes</taxon>
        <taxon>Agaricomycetidae</taxon>
        <taxon>Agaricales</taxon>
        <taxon>Agaricales incertae sedis</taxon>
        <taxon>Dendrothele</taxon>
    </lineage>
</organism>